<evidence type="ECO:0000256" key="2">
    <source>
        <dbReference type="ARBA" id="ARBA00022516"/>
    </source>
</evidence>
<keyword evidence="7 10" id="KW-0443">Lipid metabolism</keyword>
<feature type="transmembrane region" description="Helical" evidence="10">
    <location>
        <begin position="153"/>
        <end position="171"/>
    </location>
</feature>
<evidence type="ECO:0000256" key="8">
    <source>
        <dbReference type="ARBA" id="ARBA00023136"/>
    </source>
</evidence>
<dbReference type="GO" id="GO:0009922">
    <property type="term" value="F:fatty acid elongase activity"/>
    <property type="evidence" value="ECO:0007669"/>
    <property type="project" value="UniProtKB-EC"/>
</dbReference>
<dbReference type="OrthoDB" id="434092at2759"/>
<gene>
    <name evidence="12" type="primary">LOC117571322</name>
</gene>
<dbReference type="RefSeq" id="XP_034109299.1">
    <property type="nucleotide sequence ID" value="XM_034253408.2"/>
</dbReference>
<organism evidence="11 12">
    <name type="scientific">Drosophila albomicans</name>
    <name type="common">Fruit fly</name>
    <dbReference type="NCBI Taxonomy" id="7291"/>
    <lineage>
        <taxon>Eukaryota</taxon>
        <taxon>Metazoa</taxon>
        <taxon>Ecdysozoa</taxon>
        <taxon>Arthropoda</taxon>
        <taxon>Hexapoda</taxon>
        <taxon>Insecta</taxon>
        <taxon>Pterygota</taxon>
        <taxon>Neoptera</taxon>
        <taxon>Endopterygota</taxon>
        <taxon>Diptera</taxon>
        <taxon>Brachycera</taxon>
        <taxon>Muscomorpha</taxon>
        <taxon>Ephydroidea</taxon>
        <taxon>Drosophilidae</taxon>
        <taxon>Drosophila</taxon>
    </lineage>
</organism>
<evidence type="ECO:0000313" key="12">
    <source>
        <dbReference type="RefSeq" id="XP_034109299.1"/>
    </source>
</evidence>
<dbReference type="GO" id="GO:0005789">
    <property type="term" value="C:endoplasmic reticulum membrane"/>
    <property type="evidence" value="ECO:0007669"/>
    <property type="project" value="TreeGrafter"/>
</dbReference>
<name>A0A6P8X950_DROAB</name>
<evidence type="ECO:0000256" key="1">
    <source>
        <dbReference type="ARBA" id="ARBA00004141"/>
    </source>
</evidence>
<evidence type="ECO:0000313" key="11">
    <source>
        <dbReference type="Proteomes" id="UP000515160"/>
    </source>
</evidence>
<evidence type="ECO:0000256" key="10">
    <source>
        <dbReference type="RuleBase" id="RU361115"/>
    </source>
</evidence>
<evidence type="ECO:0000256" key="5">
    <source>
        <dbReference type="ARBA" id="ARBA00022832"/>
    </source>
</evidence>
<accession>A0A6P8X950</accession>
<reference evidence="12" key="1">
    <citation type="submission" date="2025-08" db="UniProtKB">
        <authorList>
            <consortium name="RefSeq"/>
        </authorList>
    </citation>
    <scope>IDENTIFICATION</scope>
    <source>
        <strain evidence="12">15112-1751.03</strain>
        <tissue evidence="12">Whole Adult</tissue>
    </source>
</reference>
<dbReference type="InterPro" id="IPR002076">
    <property type="entry name" value="ELO_fam"/>
</dbReference>
<dbReference type="PANTHER" id="PTHR11157">
    <property type="entry name" value="FATTY ACID ACYL TRANSFERASE-RELATED"/>
    <property type="match status" value="1"/>
</dbReference>
<dbReference type="EC" id="2.3.1.199" evidence="10"/>
<keyword evidence="8 10" id="KW-0472">Membrane</keyword>
<evidence type="ECO:0000256" key="3">
    <source>
        <dbReference type="ARBA" id="ARBA00022679"/>
    </source>
</evidence>
<keyword evidence="2 10" id="KW-0444">Lipid biosynthesis</keyword>
<dbReference type="GO" id="GO:0042761">
    <property type="term" value="P:very long-chain fatty acid biosynthetic process"/>
    <property type="evidence" value="ECO:0007669"/>
    <property type="project" value="TreeGrafter"/>
</dbReference>
<feature type="transmembrane region" description="Helical" evidence="10">
    <location>
        <begin position="130"/>
        <end position="147"/>
    </location>
</feature>
<sequence length="272" mass="31550">MESQLSYEHPRIMSTPTFMVTVLGIYLLLVTKIGPEFMLFRKPFQLKKLIITHNIVQVVSCIYVLFEILSITENNIILFWKCNTVEMTESRTKRHFSLSYFLFWLKLSELIETVIFVLRHKQNQVTKLHIFHHITTITLIYMLINYNENGTDALFPVFLNSIVHIVMYSYYLTAAVAAPSIVRALTPVKKSITMMQMTQFALIILHAILASLNCGVDRVVFGYFMVVIVLMFYGFYDFYRGSYKKHELNRREFAAASRAAAGEVPTKTLEVN</sequence>
<keyword evidence="5 10" id="KW-0276">Fatty acid metabolism</keyword>
<feature type="transmembrane region" description="Helical" evidence="10">
    <location>
        <begin position="51"/>
        <end position="71"/>
    </location>
</feature>
<dbReference type="GO" id="GO:0034626">
    <property type="term" value="P:fatty acid elongation, polyunsaturated fatty acid"/>
    <property type="evidence" value="ECO:0007669"/>
    <property type="project" value="TreeGrafter"/>
</dbReference>
<feature type="transmembrane region" description="Helical" evidence="10">
    <location>
        <begin position="12"/>
        <end position="30"/>
    </location>
</feature>
<keyword evidence="11" id="KW-1185">Reference proteome</keyword>
<dbReference type="AlphaFoldDB" id="A0A6P8X950"/>
<evidence type="ECO:0000256" key="7">
    <source>
        <dbReference type="ARBA" id="ARBA00023098"/>
    </source>
</evidence>
<dbReference type="GO" id="GO:0019367">
    <property type="term" value="P:fatty acid elongation, saturated fatty acid"/>
    <property type="evidence" value="ECO:0007669"/>
    <property type="project" value="TreeGrafter"/>
</dbReference>
<dbReference type="Pfam" id="PF01151">
    <property type="entry name" value="ELO"/>
    <property type="match status" value="1"/>
</dbReference>
<feature type="transmembrane region" description="Helical" evidence="10">
    <location>
        <begin position="192"/>
        <end position="212"/>
    </location>
</feature>
<comment type="catalytic activity">
    <reaction evidence="10">
        <text>a very-long-chain acyl-CoA + malonyl-CoA + H(+) = a very-long-chain 3-oxoacyl-CoA + CO2 + CoA</text>
        <dbReference type="Rhea" id="RHEA:32727"/>
        <dbReference type="ChEBI" id="CHEBI:15378"/>
        <dbReference type="ChEBI" id="CHEBI:16526"/>
        <dbReference type="ChEBI" id="CHEBI:57287"/>
        <dbReference type="ChEBI" id="CHEBI:57384"/>
        <dbReference type="ChEBI" id="CHEBI:90725"/>
        <dbReference type="ChEBI" id="CHEBI:90736"/>
        <dbReference type="EC" id="2.3.1.199"/>
    </reaction>
</comment>
<keyword evidence="3 10" id="KW-0808">Transferase</keyword>
<protein>
    <recommendedName>
        <fullName evidence="10">Elongation of very long chain fatty acids protein</fullName>
        <ecNumber evidence="10">2.3.1.199</ecNumber>
    </recommendedName>
    <alternativeName>
        <fullName evidence="10">Very-long-chain 3-oxoacyl-CoA synthase</fullName>
    </alternativeName>
</protein>
<feature type="transmembrane region" description="Helical" evidence="10">
    <location>
        <begin position="98"/>
        <end position="118"/>
    </location>
</feature>
<keyword evidence="4 10" id="KW-0812">Transmembrane</keyword>
<evidence type="ECO:0000256" key="4">
    <source>
        <dbReference type="ARBA" id="ARBA00022692"/>
    </source>
</evidence>
<evidence type="ECO:0000256" key="6">
    <source>
        <dbReference type="ARBA" id="ARBA00022989"/>
    </source>
</evidence>
<evidence type="ECO:0000256" key="9">
    <source>
        <dbReference type="ARBA" id="ARBA00023160"/>
    </source>
</evidence>
<feature type="transmembrane region" description="Helical" evidence="10">
    <location>
        <begin position="218"/>
        <end position="236"/>
    </location>
</feature>
<dbReference type="GO" id="GO:0034625">
    <property type="term" value="P:fatty acid elongation, monounsaturated fatty acid"/>
    <property type="evidence" value="ECO:0007669"/>
    <property type="project" value="TreeGrafter"/>
</dbReference>
<keyword evidence="6 10" id="KW-1133">Transmembrane helix</keyword>
<dbReference type="GeneID" id="117571322"/>
<comment type="similarity">
    <text evidence="10">Belongs to the ELO family.</text>
</comment>
<dbReference type="Proteomes" id="UP000515160">
    <property type="component" value="Chromosome 3"/>
</dbReference>
<dbReference type="PANTHER" id="PTHR11157:SF164">
    <property type="entry name" value="ELONGATION OF VERY LONG CHAIN FATTY ACIDS PROTEIN"/>
    <property type="match status" value="1"/>
</dbReference>
<dbReference type="GO" id="GO:0030148">
    <property type="term" value="P:sphingolipid biosynthetic process"/>
    <property type="evidence" value="ECO:0007669"/>
    <property type="project" value="TreeGrafter"/>
</dbReference>
<proteinExistence type="inferred from homology"/>
<comment type="subcellular location">
    <subcellularLocation>
        <location evidence="1">Membrane</location>
        <topology evidence="1">Multi-pass membrane protein</topology>
    </subcellularLocation>
</comment>
<keyword evidence="9 10" id="KW-0275">Fatty acid biosynthesis</keyword>